<keyword evidence="2" id="KW-0732">Signal</keyword>
<feature type="region of interest" description="Disordered" evidence="1">
    <location>
        <begin position="399"/>
        <end position="485"/>
    </location>
</feature>
<keyword evidence="4" id="KW-1185">Reference proteome</keyword>
<evidence type="ECO:0000256" key="2">
    <source>
        <dbReference type="SAM" id="SignalP"/>
    </source>
</evidence>
<evidence type="ECO:0000313" key="3">
    <source>
        <dbReference type="EMBL" id="EKX72846.1"/>
    </source>
</evidence>
<evidence type="ECO:0000256" key="1">
    <source>
        <dbReference type="SAM" id="MobiDB-lite"/>
    </source>
</evidence>
<dbReference type="RefSeq" id="XP_004832298.1">
    <property type="nucleotide sequence ID" value="XM_004832241.1"/>
</dbReference>
<feature type="compositionally biased region" description="Basic and acidic residues" evidence="1">
    <location>
        <begin position="426"/>
        <end position="451"/>
    </location>
</feature>
<dbReference type="eggNOG" id="ENOG502QTQ3">
    <property type="taxonomic scope" value="Eukaryota"/>
</dbReference>
<dbReference type="OrthoDB" id="367250at2759"/>
<feature type="compositionally biased region" description="Basic and acidic residues" evidence="1">
    <location>
        <begin position="400"/>
        <end position="409"/>
    </location>
</feature>
<feature type="signal peptide" evidence="2">
    <location>
        <begin position="1"/>
        <end position="18"/>
    </location>
</feature>
<gene>
    <name evidence="3" type="ORF">BEWA_014050</name>
</gene>
<organism evidence="3 4">
    <name type="scientific">Theileria equi strain WA</name>
    <dbReference type="NCBI Taxonomy" id="1537102"/>
    <lineage>
        <taxon>Eukaryota</taxon>
        <taxon>Sar</taxon>
        <taxon>Alveolata</taxon>
        <taxon>Apicomplexa</taxon>
        <taxon>Aconoidasida</taxon>
        <taxon>Piroplasmida</taxon>
        <taxon>Theileriidae</taxon>
        <taxon>Theileria</taxon>
    </lineage>
</organism>
<dbReference type="GeneID" id="15804481"/>
<dbReference type="EMBL" id="ACOU01000004">
    <property type="protein sequence ID" value="EKX72846.1"/>
    <property type="molecule type" value="Genomic_DNA"/>
</dbReference>
<comment type="caution">
    <text evidence="3">The sequence shown here is derived from an EMBL/GenBank/DDBJ whole genome shotgun (WGS) entry which is preliminary data.</text>
</comment>
<evidence type="ECO:0000313" key="4">
    <source>
        <dbReference type="Proteomes" id="UP000031512"/>
    </source>
</evidence>
<dbReference type="Proteomes" id="UP000031512">
    <property type="component" value="Unassembled WGS sequence"/>
</dbReference>
<protein>
    <submittedName>
        <fullName evidence="3">Signal peptide containing protein</fullName>
    </submittedName>
</protein>
<dbReference type="AlphaFoldDB" id="L1LBY5"/>
<proteinExistence type="predicted"/>
<dbReference type="VEuPathDB" id="PiroplasmaDB:BEWA_014050"/>
<accession>L1LBY5</accession>
<name>L1LBY5_THEEQ</name>
<dbReference type="KEGG" id="beq:BEWA_014050"/>
<sequence>MSPVCSCLILLLLGEAVSVRISRSGADSPGEKALISSDQIKETFKPDQGAAKGLEDAVPEGMSLENLVQGERKCHVQDAFSTSLKRSIEDGPLHRLFSGSNKLNAGPEKSPGSVDAHSGLEAKTVLTLDSPLLSECRAMDKVCKVPTESKGLKCSSTEFANLANTYLKFSLCSTEAALNQLYLGGSARNGNELGKEKMLRGTENGKFTYSLLDKRIESFSKAAADEKTRVIYEKSANALKTLRTLFHDCEEALVSPQVQHVLFNRWKMLAKSLCSLANGSDALLSSTFVDPGTHTVRMVIDAEEFLNEATKTFIQAYKPFEALLNTLQKSLLAEIIKLAQDGYENKVSVLTSLMNAKHDSSVDKSAIESMIGLPTSGMQFGPNLINPSLSESLLEIDGDENGHADKVDGHNANAVSMGNSDENGVDEPKVAREKDEQVQSKEKLAPIKSHEAAPVSMQPNDQSGGNDKDEHEKNGKDENKGATEKHATISPIVAIKSVLVPLGIFKIKQNSLEAKLDEEAIANAVKSALLDIDSERMLGKLLVAPQAALYSIYSTIDQMLLSPETNDQIGEMKRGKMVELKGKIVDEVEKFSQTFEGLYDQVRRSVASALEMEEQVDEGFILVSSSSGAKVSDMDESCLEKGALAERRLLHLQIHQVC</sequence>
<feature type="compositionally biased region" description="Polar residues" evidence="1">
    <location>
        <begin position="413"/>
        <end position="422"/>
    </location>
</feature>
<feature type="chain" id="PRO_5003953060" evidence="2">
    <location>
        <begin position="19"/>
        <end position="658"/>
    </location>
</feature>
<feature type="compositionally biased region" description="Basic and acidic residues" evidence="1">
    <location>
        <begin position="466"/>
        <end position="485"/>
    </location>
</feature>
<reference evidence="3 4" key="1">
    <citation type="journal article" date="2012" name="BMC Genomics">
        <title>Comparative genomic analysis and phylogenetic position of Theileria equi.</title>
        <authorList>
            <person name="Kappmeyer L.S."/>
            <person name="Thiagarajan M."/>
            <person name="Herndon D.R."/>
            <person name="Ramsay J.D."/>
            <person name="Caler E."/>
            <person name="Djikeng A."/>
            <person name="Gillespie J.J."/>
            <person name="Lau A.O."/>
            <person name="Roalson E.H."/>
            <person name="Silva J.C."/>
            <person name="Silva M.G."/>
            <person name="Suarez C.E."/>
            <person name="Ueti M.W."/>
            <person name="Nene V.M."/>
            <person name="Mealey R.H."/>
            <person name="Knowles D.P."/>
            <person name="Brayton K.A."/>
        </authorList>
    </citation>
    <scope>NUCLEOTIDE SEQUENCE [LARGE SCALE GENOMIC DNA]</scope>
    <source>
        <strain evidence="3 4">WA</strain>
    </source>
</reference>
<dbReference type="STRING" id="1537102.L1LBY5"/>